<feature type="compositionally biased region" description="Polar residues" evidence="1">
    <location>
        <begin position="46"/>
        <end position="56"/>
    </location>
</feature>
<dbReference type="AlphaFoldDB" id="A0A8H6NJK6"/>
<organism evidence="2 3">
    <name type="scientific">Colletotrichum musicola</name>
    <dbReference type="NCBI Taxonomy" id="2175873"/>
    <lineage>
        <taxon>Eukaryota</taxon>
        <taxon>Fungi</taxon>
        <taxon>Dikarya</taxon>
        <taxon>Ascomycota</taxon>
        <taxon>Pezizomycotina</taxon>
        <taxon>Sordariomycetes</taxon>
        <taxon>Hypocreomycetidae</taxon>
        <taxon>Glomerellales</taxon>
        <taxon>Glomerellaceae</taxon>
        <taxon>Colletotrichum</taxon>
        <taxon>Colletotrichum orchidearum species complex</taxon>
    </lineage>
</organism>
<name>A0A8H6NJK6_9PEZI</name>
<feature type="region of interest" description="Disordered" evidence="1">
    <location>
        <begin position="241"/>
        <end position="264"/>
    </location>
</feature>
<reference evidence="2" key="1">
    <citation type="journal article" date="2020" name="Phytopathology">
        <title>Genome Sequence Resources of Colletotrichum truncatum, C. plurivorum, C. musicola, and C. sojae: Four Species Pathogenic to Soybean (Glycine max).</title>
        <authorList>
            <person name="Rogerio F."/>
            <person name="Boufleur T.R."/>
            <person name="Ciampi-Guillardi M."/>
            <person name="Sukno S.A."/>
            <person name="Thon M.R."/>
            <person name="Massola Junior N.S."/>
            <person name="Baroncelli R."/>
        </authorList>
    </citation>
    <scope>NUCLEOTIDE SEQUENCE</scope>
    <source>
        <strain evidence="2">LFN0074</strain>
    </source>
</reference>
<feature type="compositionally biased region" description="Pro residues" evidence="1">
    <location>
        <begin position="243"/>
        <end position="255"/>
    </location>
</feature>
<keyword evidence="3" id="KW-1185">Reference proteome</keyword>
<dbReference type="Proteomes" id="UP000639643">
    <property type="component" value="Unassembled WGS sequence"/>
</dbReference>
<feature type="compositionally biased region" description="Pro residues" evidence="1">
    <location>
        <begin position="68"/>
        <end position="77"/>
    </location>
</feature>
<evidence type="ECO:0000313" key="2">
    <source>
        <dbReference type="EMBL" id="KAF6835774.1"/>
    </source>
</evidence>
<sequence>MGPWPAIGGQPASPQWMAVPSQVTATVWTTSTPIPSVAMAARTPPADQSSTSQQARPQDWTAHASTHSPPPGDPPPILYLGVQECRALKDDPSNHVLAVTRMALESQSRAQHREIATGAPLGPAKARRVSEAGQPAQVTSTAQCGSVPQAPVERHRTNNIDNGKRQRNVAILSKFAMPNHHEYEQLYPESQEEPVEDLQGQFGRAGQGRVAHPPPCLSSISISNVRTHGVAVFDRRTRFIPSSWPPITPPTPPPSSISADGVLS</sequence>
<evidence type="ECO:0000313" key="3">
    <source>
        <dbReference type="Proteomes" id="UP000639643"/>
    </source>
</evidence>
<evidence type="ECO:0000256" key="1">
    <source>
        <dbReference type="SAM" id="MobiDB-lite"/>
    </source>
</evidence>
<accession>A0A8H6NJK6</accession>
<comment type="caution">
    <text evidence="2">The sequence shown here is derived from an EMBL/GenBank/DDBJ whole genome shotgun (WGS) entry which is preliminary data.</text>
</comment>
<proteinExistence type="predicted"/>
<gene>
    <name evidence="2" type="ORF">CMUS01_05659</name>
</gene>
<dbReference type="EMBL" id="WIGM01000171">
    <property type="protein sequence ID" value="KAF6835774.1"/>
    <property type="molecule type" value="Genomic_DNA"/>
</dbReference>
<protein>
    <submittedName>
        <fullName evidence="2">Uncharacterized protein</fullName>
    </submittedName>
</protein>
<feature type="region of interest" description="Disordered" evidence="1">
    <location>
        <begin position="36"/>
        <end position="78"/>
    </location>
</feature>